<dbReference type="InterPro" id="IPR036921">
    <property type="entry name" value="PurM-like_N_sf"/>
</dbReference>
<dbReference type="GeneID" id="65102727"/>
<evidence type="ECO:0000256" key="3">
    <source>
        <dbReference type="ARBA" id="ARBA00022844"/>
    </source>
</evidence>
<keyword evidence="3" id="KW-0946">Virion</keyword>
<feature type="domain" description="PurM-like C-terminal" evidence="4">
    <location>
        <begin position="866"/>
        <end position="966"/>
    </location>
</feature>
<dbReference type="SUPFAM" id="SSF55326">
    <property type="entry name" value="PurM N-terminal domain-like"/>
    <property type="match status" value="1"/>
</dbReference>
<evidence type="ECO:0000313" key="6">
    <source>
        <dbReference type="EMBL" id="AZB49173.1"/>
    </source>
</evidence>
<dbReference type="InterPro" id="IPR024346">
    <property type="entry name" value="Tegument_herpes_virus_N"/>
</dbReference>
<dbReference type="KEGG" id="vg:65102727"/>
<dbReference type="InterPro" id="IPR010077">
    <property type="entry name" value="Herpes_virus_tegument"/>
</dbReference>
<dbReference type="SUPFAM" id="SSF52317">
    <property type="entry name" value="Class I glutamine amidotransferase-like"/>
    <property type="match status" value="1"/>
</dbReference>
<dbReference type="InterPro" id="IPR010918">
    <property type="entry name" value="PurM-like_C_dom"/>
</dbReference>
<dbReference type="RefSeq" id="YP_010087443.1">
    <property type="nucleotide sequence ID" value="NC_055554.1"/>
</dbReference>
<dbReference type="PANTHER" id="PTHR10099:SF1">
    <property type="entry name" value="PHOSPHORIBOSYLFORMYLGLYCINAMIDINE SYNTHASE"/>
    <property type="match status" value="1"/>
</dbReference>
<dbReference type="Pfam" id="PF13507">
    <property type="entry name" value="GATase_5"/>
    <property type="match status" value="1"/>
</dbReference>
<accession>A0A3S8D7F6</accession>
<comment type="subcellular location">
    <subcellularLocation>
        <location evidence="1">Virion tegument</location>
    </subcellularLocation>
</comment>
<dbReference type="GO" id="GO:0019033">
    <property type="term" value="C:viral tegument"/>
    <property type="evidence" value="ECO:0007669"/>
    <property type="project" value="UniProtKB-SubCell"/>
</dbReference>
<sequence length="1322" mass="147265">MPLFLLNEILRSQTGTVVRVVYRPSDHTPLERAFLRLATTQTPLEIRPDSGSSEEVFIFIFDSSSNDNDQERAVESFLSRLNVSDTQPISTLAHETPSQHSVLLKYGPALHGRPTQLALEWADLNTVTTRQSCIGRIERGRLLTFRSALETTGQVEEEVFSDLISQTDLSLYNNLSFPFQEFPLDALIQTSGTLFQTETDPIHDAIFSQHLGLLSLARQVITSTGNTTAHGGGLYTVIPIDRAHIRSLQVTGPTKLITRTYSLISYTEMLMDAVREQISVFPLACLSGTQVGAFVPTLFEPGSYSQAIHNLKFLSEQTTLSETLCRLGVPVLNGFHRIWEASDNQAQTWSKSINFYSLISSVTENESHTSRLRPGQYIVCLGDFISQLTTIQSSDLYCESPSIWMKLCQALALSHQLCRPPMISSSARRPRFASTAEQLSALIGGSNLGLRLFVSGLPEPVLNELRMTEDPTHLRQELEVYLRQYFLNGRSPCMFFVIDDRQVDVEGAPTSCLTVLLNSCKQYRCAATVLGVTTPNAYRLDIVDDSVHPICPQSMLTDNRAPTISLQMPRGRKRARTRDVEDDILFVSETPGARGHAITRLLGDTIDIENLIQQTLSHPVVASKEYLTYHMDRCGCLGTVAQQCGVGELDLPMSDYSIVVNTSLITPKRRQNSRASPHEPTIWRHLTLEDMFQYSLTSSSLAWSGYVCGLGEQTKKVLLDPVRGAQYTIIEALTNCMLAAELRLEDFTLSLSVIWPEHDTQRLEIMLFGCKELVRELGCSLEVKSGMAASITVPRHDAPPDTTSCDSRINAVVCSAKCEFKKMYKVNPCLTTVHTHILVLFGDANPRPLLTGSLIHPESTMRNELPEPDIDSIKNLFYVSQRLLAKKFVLSGHDISDGGLVTTLIEMAIGGNLSMTVNIPESDDPLKYLWSETPGLVVEVLEINTREVLKICKDYNVRCRLIGRVNPHLTDPFVIKQGQRQLFSQSVSSLRTTWSSFSDRMNGLLESNKLRGALLTKDYGNMEIYLGDDSKLMENLRDRTLAIYAIPDKECTVAFLSMPGFVLHESLVTAFMNAGFTTLVINAFDPNLRQALRAVKGLVIGCDPSYRQNLHAMNAYTEGITSNVEIRSVLEQFLANHKTFSLAVGAFGFLILERLGAIGKITPEKGASSEQSGPDLVIEEASSGRFESRWLNIRIPETSRSIAMLPLKSMILPCWVQGTHLGVSPTRQGVENLLYREALVACTYHGHTTDSDDYAKHYPRNPSHGLPICGVSSSDGRHTALLFDPSLAYHLWQWQHIPSNEYLSTSPWSLMFHSLHIWASQI</sequence>
<dbReference type="Gene3D" id="3.90.650.10">
    <property type="entry name" value="PurM-like C-terminal domain"/>
    <property type="match status" value="1"/>
</dbReference>
<evidence type="ECO:0000256" key="1">
    <source>
        <dbReference type="ARBA" id="ARBA00004535"/>
    </source>
</evidence>
<gene>
    <name evidence="6" type="primary">ORF75</name>
</gene>
<keyword evidence="2" id="KW-0920">Virion tegument</keyword>
<dbReference type="Proteomes" id="UP000679767">
    <property type="component" value="Segment"/>
</dbReference>
<reference evidence="6" key="1">
    <citation type="submission" date="2017-11" db="EMBL/GenBank/DDBJ databases">
        <title>The distinct marsupial branch of gammaherpesviruses includes novel host-derived genes seldom found in other viruses.</title>
        <authorList>
            <person name="Vaz P.K."/>
        </authorList>
    </citation>
    <scope>NUCLEOTIDE SEQUENCE</scope>
    <source>
        <strain evidence="6">V3187/11</strain>
    </source>
</reference>
<proteinExistence type="predicted"/>
<evidence type="ECO:0000259" key="4">
    <source>
        <dbReference type="Pfam" id="PF02769"/>
    </source>
</evidence>
<protein>
    <submittedName>
        <fullName evidence="6">Tegument protein</fullName>
    </submittedName>
</protein>
<dbReference type="InterPro" id="IPR036676">
    <property type="entry name" value="PurM-like_C_sf"/>
</dbReference>
<evidence type="ECO:0000259" key="5">
    <source>
        <dbReference type="Pfam" id="PF12818"/>
    </source>
</evidence>
<keyword evidence="7" id="KW-1185">Reference proteome</keyword>
<organism evidence="6">
    <name type="scientific">Vombatid gammaherpesvirus 1</name>
    <dbReference type="NCBI Taxonomy" id="2052651"/>
    <lineage>
        <taxon>Viruses</taxon>
        <taxon>Duplodnaviria</taxon>
        <taxon>Heunggongvirae</taxon>
        <taxon>Peploviricota</taxon>
        <taxon>Herviviricetes</taxon>
        <taxon>Herpesvirales</taxon>
        <taxon>Orthoherpesviridae</taxon>
        <taxon>Gammaherpesvirinae</taxon>
        <taxon>Manticavirus</taxon>
        <taxon>Manticavirus vombatidgamma1</taxon>
    </lineage>
</organism>
<dbReference type="InterPro" id="IPR029062">
    <property type="entry name" value="Class_I_gatase-like"/>
</dbReference>
<name>A0A3S8D7F6_9GAMA</name>
<dbReference type="GO" id="GO:0006164">
    <property type="term" value="P:purine nucleotide biosynthetic process"/>
    <property type="evidence" value="ECO:0007669"/>
    <property type="project" value="TreeGrafter"/>
</dbReference>
<dbReference type="Gene3D" id="3.40.50.880">
    <property type="match status" value="1"/>
</dbReference>
<dbReference type="PANTHER" id="PTHR10099">
    <property type="entry name" value="PHOSPHORIBOSYLFORMYLGLYCINAMIDINE SYNTHASE"/>
    <property type="match status" value="1"/>
</dbReference>
<dbReference type="EMBL" id="MG452721">
    <property type="protein sequence ID" value="AZB49173.1"/>
    <property type="molecule type" value="Genomic_DNA"/>
</dbReference>
<dbReference type="GO" id="GO:0043657">
    <property type="term" value="C:host cell"/>
    <property type="evidence" value="ECO:0007669"/>
    <property type="project" value="GOC"/>
</dbReference>
<evidence type="ECO:0000313" key="7">
    <source>
        <dbReference type="Proteomes" id="UP000679767"/>
    </source>
</evidence>
<feature type="domain" description="Tegument protein herpes virus N-terminal" evidence="5">
    <location>
        <begin position="271"/>
        <end position="535"/>
    </location>
</feature>
<dbReference type="SUPFAM" id="SSF56042">
    <property type="entry name" value="PurM C-terminal domain-like"/>
    <property type="match status" value="1"/>
</dbReference>
<dbReference type="Pfam" id="PF02769">
    <property type="entry name" value="AIRS_C"/>
    <property type="match status" value="1"/>
</dbReference>
<dbReference type="GO" id="GO:0075733">
    <property type="term" value="P:intracellular transport of virus"/>
    <property type="evidence" value="ECO:0007669"/>
    <property type="project" value="InterPro"/>
</dbReference>
<evidence type="ECO:0000256" key="2">
    <source>
        <dbReference type="ARBA" id="ARBA00022580"/>
    </source>
</evidence>
<dbReference type="NCBIfam" id="TIGR01739">
    <property type="entry name" value="tegu_FGAM_synt"/>
    <property type="match status" value="1"/>
</dbReference>
<dbReference type="Pfam" id="PF12818">
    <property type="entry name" value="Tegument_dsDNA"/>
    <property type="match status" value="1"/>
</dbReference>
<dbReference type="GO" id="GO:0004642">
    <property type="term" value="F:phosphoribosylformylglycinamidine synthase activity"/>
    <property type="evidence" value="ECO:0007669"/>
    <property type="project" value="TreeGrafter"/>
</dbReference>